<dbReference type="InterPro" id="IPR011251">
    <property type="entry name" value="Luciferase-like_dom"/>
</dbReference>
<evidence type="ECO:0000256" key="2">
    <source>
        <dbReference type="ARBA" id="ARBA00022643"/>
    </source>
</evidence>
<evidence type="ECO:0000313" key="7">
    <source>
        <dbReference type="Proteomes" id="UP000706039"/>
    </source>
</evidence>
<protein>
    <submittedName>
        <fullName evidence="6">LLM class flavin-dependent oxidoreductase</fullName>
    </submittedName>
</protein>
<comment type="caution">
    <text evidence="6">The sequence shown here is derived from an EMBL/GenBank/DDBJ whole genome shotgun (WGS) entry which is preliminary data.</text>
</comment>
<evidence type="ECO:0000256" key="4">
    <source>
        <dbReference type="ARBA" id="ARBA00023033"/>
    </source>
</evidence>
<evidence type="ECO:0000256" key="1">
    <source>
        <dbReference type="ARBA" id="ARBA00022630"/>
    </source>
</evidence>
<dbReference type="EMBL" id="JAINVV010000001">
    <property type="protein sequence ID" value="MBY8821204.1"/>
    <property type="molecule type" value="Genomic_DNA"/>
</dbReference>
<evidence type="ECO:0000259" key="5">
    <source>
        <dbReference type="Pfam" id="PF00296"/>
    </source>
</evidence>
<dbReference type="PANTHER" id="PTHR42847:SF4">
    <property type="entry name" value="ALKANESULFONATE MONOOXYGENASE-RELATED"/>
    <property type="match status" value="1"/>
</dbReference>
<dbReference type="InterPro" id="IPR050172">
    <property type="entry name" value="SsuD_RutA_monooxygenase"/>
</dbReference>
<reference evidence="6 7" key="1">
    <citation type="submission" date="2021-08" db="EMBL/GenBank/DDBJ databases">
        <authorList>
            <person name="Tuo L."/>
        </authorList>
    </citation>
    <scope>NUCLEOTIDE SEQUENCE [LARGE SCALE GENOMIC DNA]</scope>
    <source>
        <strain evidence="6 7">JCM 31229</strain>
    </source>
</reference>
<evidence type="ECO:0000256" key="3">
    <source>
        <dbReference type="ARBA" id="ARBA00023002"/>
    </source>
</evidence>
<keyword evidence="3" id="KW-0560">Oxidoreductase</keyword>
<keyword evidence="1" id="KW-0285">Flavoprotein</keyword>
<dbReference type="RefSeq" id="WP_222988282.1">
    <property type="nucleotide sequence ID" value="NZ_JAINVV010000001.1"/>
</dbReference>
<dbReference type="Proteomes" id="UP000706039">
    <property type="component" value="Unassembled WGS sequence"/>
</dbReference>
<dbReference type="Pfam" id="PF00296">
    <property type="entry name" value="Bac_luciferase"/>
    <property type="match status" value="1"/>
</dbReference>
<keyword evidence="2" id="KW-0288">FMN</keyword>
<evidence type="ECO:0000313" key="6">
    <source>
        <dbReference type="EMBL" id="MBY8821204.1"/>
    </source>
</evidence>
<dbReference type="Gene3D" id="3.20.20.30">
    <property type="entry name" value="Luciferase-like domain"/>
    <property type="match status" value="1"/>
</dbReference>
<feature type="domain" description="Luciferase-like" evidence="5">
    <location>
        <begin position="35"/>
        <end position="258"/>
    </location>
</feature>
<organism evidence="6 7">
    <name type="scientific">Sphingomonas colocasiae</name>
    <dbReference type="NCBI Taxonomy" id="1848973"/>
    <lineage>
        <taxon>Bacteria</taxon>
        <taxon>Pseudomonadati</taxon>
        <taxon>Pseudomonadota</taxon>
        <taxon>Alphaproteobacteria</taxon>
        <taxon>Sphingomonadales</taxon>
        <taxon>Sphingomonadaceae</taxon>
        <taxon>Sphingomonas</taxon>
    </lineage>
</organism>
<name>A0ABS7PMC6_9SPHN</name>
<keyword evidence="4" id="KW-0503">Monooxygenase</keyword>
<accession>A0ABS7PMC6</accession>
<dbReference type="InterPro" id="IPR036661">
    <property type="entry name" value="Luciferase-like_sf"/>
</dbReference>
<sequence length="313" mass="34320">MTIRIYWQLDVAAENGRSEPTERPRYQPVIRDIRTASINRYDYYAQIARAAALTGFDGLFVAHRTDADDSQIVAAAVARSAPRLTIIPEFPASVGSAVYAAKQAVSFQRLAHERLGWAIAPDADAATRARGADLVAEDDLIARTEEFLIVARGVHGERPFSHKGRFFEVEGGGFEAPLNRVAFPKVFLRGTSEEALALSARHADVHLFDDAPIDELRGHIEALDRLALKEGRNLDYGILQPLVARETGEEASEAHERGLAGSYDEIADRLAELAALGINHFILGAEPGFEEAYRIGQFVLPRLRARVAPARAA</sequence>
<gene>
    <name evidence="6" type="ORF">K7G82_02810</name>
</gene>
<dbReference type="SUPFAM" id="SSF51679">
    <property type="entry name" value="Bacterial luciferase-like"/>
    <property type="match status" value="1"/>
</dbReference>
<proteinExistence type="predicted"/>
<keyword evidence="7" id="KW-1185">Reference proteome</keyword>
<dbReference type="PANTHER" id="PTHR42847">
    <property type="entry name" value="ALKANESULFONATE MONOOXYGENASE"/>
    <property type="match status" value="1"/>
</dbReference>